<protein>
    <submittedName>
        <fullName evidence="3">Cbb3-type cytochrome oxidase assembly protein CcoS</fullName>
    </submittedName>
</protein>
<dbReference type="PANTHER" id="PTHR48105">
    <property type="entry name" value="THIOREDOXIN REDUCTASE 1-RELATED-RELATED"/>
    <property type="match status" value="1"/>
</dbReference>
<keyword evidence="1" id="KW-0285">Flavoprotein</keyword>
<dbReference type="RefSeq" id="WP_115578933.1">
    <property type="nucleotide sequence ID" value="NZ_NXLX01000007.1"/>
</dbReference>
<evidence type="ECO:0000313" key="4">
    <source>
        <dbReference type="Proteomes" id="UP000256695"/>
    </source>
</evidence>
<proteinExistence type="predicted"/>
<evidence type="ECO:0000313" key="3">
    <source>
        <dbReference type="EMBL" id="RDU73968.1"/>
    </source>
</evidence>
<evidence type="ECO:0000256" key="2">
    <source>
        <dbReference type="ARBA" id="ARBA00023002"/>
    </source>
</evidence>
<organism evidence="3 4">
    <name type="scientific">Helicobacter anseris</name>
    <dbReference type="NCBI Taxonomy" id="375926"/>
    <lineage>
        <taxon>Bacteria</taxon>
        <taxon>Pseudomonadati</taxon>
        <taxon>Campylobacterota</taxon>
        <taxon>Epsilonproteobacteria</taxon>
        <taxon>Campylobacterales</taxon>
        <taxon>Helicobacteraceae</taxon>
        <taxon>Helicobacter</taxon>
    </lineage>
</organism>
<accession>A0A3D8J967</accession>
<dbReference type="InterPro" id="IPR036188">
    <property type="entry name" value="FAD/NAD-bd_sf"/>
</dbReference>
<dbReference type="Proteomes" id="UP000256695">
    <property type="component" value="Unassembled WGS sequence"/>
</dbReference>
<dbReference type="Pfam" id="PF13738">
    <property type="entry name" value="Pyr_redox_3"/>
    <property type="match status" value="1"/>
</dbReference>
<keyword evidence="4" id="KW-1185">Reference proteome</keyword>
<sequence>MEKIYDIAIIGAGPAGISSAIESKIAGIQNIILFEKASEHSMTIRKFYKDGKRVDKDYKGQVVDLKGNIDFTDGDKEGSLEFFDKLLQQYDIAPQYNTDIEKVIQKDSIFEIHSTNNEIFQAKFVIIAIGKMGQPNKPDYKIPPTLLKKVAYNINDIQAGEKVLVVGGGNSAVEYATYLAEITDTTLNYRRKEFARINEINAKNLQESMQKNLKTKLGVNIEKLEDNNSKPQAFFDDGSNETFDKVVYAIGGAVPLDFLKKCGLQLDESGLPITNNLESSVKNIYVVGDILSKNGASIAIGINQGYDAINQIKSKL</sequence>
<keyword evidence="2" id="KW-0560">Oxidoreductase</keyword>
<name>A0A3D8J967_9HELI</name>
<dbReference type="OrthoDB" id="9778740at2"/>
<gene>
    <name evidence="3" type="ORF">CQA57_03925</name>
</gene>
<dbReference type="PRINTS" id="PR00368">
    <property type="entry name" value="FADPNR"/>
</dbReference>
<dbReference type="PRINTS" id="PR00469">
    <property type="entry name" value="PNDRDTASEII"/>
</dbReference>
<reference evidence="3 4" key="1">
    <citation type="submission" date="2018-04" db="EMBL/GenBank/DDBJ databases">
        <title>Novel Campyloabacter and Helicobacter Species and Strains.</title>
        <authorList>
            <person name="Mannion A.J."/>
            <person name="Shen Z."/>
            <person name="Fox J.G."/>
        </authorList>
    </citation>
    <scope>NUCLEOTIDE SEQUENCE [LARGE SCALE GENOMIC DNA]</scope>
    <source>
        <strain evidence="3 4">MIT 04-9362</strain>
    </source>
</reference>
<dbReference type="AlphaFoldDB" id="A0A3D8J967"/>
<evidence type="ECO:0000256" key="1">
    <source>
        <dbReference type="ARBA" id="ARBA00022630"/>
    </source>
</evidence>
<dbReference type="SUPFAM" id="SSF51905">
    <property type="entry name" value="FAD/NAD(P)-binding domain"/>
    <property type="match status" value="1"/>
</dbReference>
<dbReference type="GO" id="GO:0016491">
    <property type="term" value="F:oxidoreductase activity"/>
    <property type="evidence" value="ECO:0007669"/>
    <property type="project" value="UniProtKB-KW"/>
</dbReference>
<dbReference type="Gene3D" id="3.50.50.60">
    <property type="entry name" value="FAD/NAD(P)-binding domain"/>
    <property type="match status" value="2"/>
</dbReference>
<dbReference type="InterPro" id="IPR050097">
    <property type="entry name" value="Ferredoxin-NADP_redctase_2"/>
</dbReference>
<dbReference type="EMBL" id="NXLX01000007">
    <property type="protein sequence ID" value="RDU73968.1"/>
    <property type="molecule type" value="Genomic_DNA"/>
</dbReference>
<comment type="caution">
    <text evidence="3">The sequence shown here is derived from an EMBL/GenBank/DDBJ whole genome shotgun (WGS) entry which is preliminary data.</text>
</comment>